<dbReference type="Pfam" id="PF00072">
    <property type="entry name" value="Response_reg"/>
    <property type="match status" value="2"/>
</dbReference>
<keyword evidence="13" id="KW-1185">Reference proteome</keyword>
<dbReference type="SMART" id="SM00448">
    <property type="entry name" value="REC"/>
    <property type="match status" value="2"/>
</dbReference>
<feature type="domain" description="PAC" evidence="11">
    <location>
        <begin position="283"/>
        <end position="336"/>
    </location>
</feature>
<gene>
    <name evidence="12" type="ORF">PSQ39_04735</name>
</gene>
<organism evidence="12 13">
    <name type="scientific">Curvibacter microcysteis</name>
    <dbReference type="NCBI Taxonomy" id="3026419"/>
    <lineage>
        <taxon>Bacteria</taxon>
        <taxon>Pseudomonadati</taxon>
        <taxon>Pseudomonadota</taxon>
        <taxon>Betaproteobacteria</taxon>
        <taxon>Burkholderiales</taxon>
        <taxon>Comamonadaceae</taxon>
        <taxon>Curvibacter</taxon>
    </lineage>
</organism>
<feature type="domain" description="PAS" evidence="10">
    <location>
        <begin position="493"/>
        <end position="563"/>
    </location>
</feature>
<dbReference type="PROSITE" id="PS50110">
    <property type="entry name" value="RESPONSE_REGULATORY"/>
    <property type="match status" value="2"/>
</dbReference>
<dbReference type="CDD" id="cd00082">
    <property type="entry name" value="HisKA"/>
    <property type="match status" value="1"/>
</dbReference>
<feature type="domain" description="Histidine kinase" evidence="8">
    <location>
        <begin position="641"/>
        <end position="866"/>
    </location>
</feature>
<dbReference type="InterPro" id="IPR013656">
    <property type="entry name" value="PAS_4"/>
</dbReference>
<keyword evidence="4" id="KW-0902">Two-component regulatory system</keyword>
<dbReference type="NCBIfam" id="TIGR00229">
    <property type="entry name" value="sensory_box"/>
    <property type="match status" value="3"/>
</dbReference>
<protein>
    <recommendedName>
        <fullName evidence="2">histidine kinase</fullName>
        <ecNumber evidence="2">2.7.13.3</ecNumber>
    </recommendedName>
</protein>
<dbReference type="Pfam" id="PF00512">
    <property type="entry name" value="HisKA"/>
    <property type="match status" value="1"/>
</dbReference>
<feature type="domain" description="Response regulatory" evidence="9">
    <location>
        <begin position="1031"/>
        <end position="1150"/>
    </location>
</feature>
<dbReference type="SUPFAM" id="SSF52172">
    <property type="entry name" value="CheY-like"/>
    <property type="match status" value="2"/>
</dbReference>
<dbReference type="PANTHER" id="PTHR45339">
    <property type="entry name" value="HYBRID SIGNAL TRANSDUCTION HISTIDINE KINASE J"/>
    <property type="match status" value="1"/>
</dbReference>
<feature type="compositionally biased region" description="Low complexity" evidence="7">
    <location>
        <begin position="1260"/>
        <end position="1279"/>
    </location>
</feature>
<evidence type="ECO:0000256" key="2">
    <source>
        <dbReference type="ARBA" id="ARBA00012438"/>
    </source>
</evidence>
<keyword evidence="3 5" id="KW-0597">Phosphoprotein</keyword>
<dbReference type="CDD" id="cd16922">
    <property type="entry name" value="HATPase_EvgS-ArcB-TorS-like"/>
    <property type="match status" value="1"/>
</dbReference>
<dbReference type="InterPro" id="IPR004358">
    <property type="entry name" value="Sig_transdc_His_kin-like_C"/>
</dbReference>
<evidence type="ECO:0000313" key="13">
    <source>
        <dbReference type="Proteomes" id="UP001528672"/>
    </source>
</evidence>
<dbReference type="InterPro" id="IPR036890">
    <property type="entry name" value="HATPase_C_sf"/>
</dbReference>
<dbReference type="SUPFAM" id="SSF55874">
    <property type="entry name" value="ATPase domain of HSP90 chaperone/DNA topoisomerase II/histidine kinase"/>
    <property type="match status" value="1"/>
</dbReference>
<feature type="coiled-coil region" evidence="6">
    <location>
        <begin position="607"/>
        <end position="634"/>
    </location>
</feature>
<dbReference type="Gene3D" id="3.30.450.20">
    <property type="entry name" value="PAS domain"/>
    <property type="match status" value="3"/>
</dbReference>
<dbReference type="EMBL" id="JAQSIO010000001">
    <property type="protein sequence ID" value="MDD0813930.1"/>
    <property type="molecule type" value="Genomic_DNA"/>
</dbReference>
<dbReference type="SUPFAM" id="SSF47384">
    <property type="entry name" value="Homodimeric domain of signal transducing histidine kinase"/>
    <property type="match status" value="1"/>
</dbReference>
<dbReference type="Pfam" id="PF02518">
    <property type="entry name" value="HATPase_c"/>
    <property type="match status" value="1"/>
</dbReference>
<dbReference type="InterPro" id="IPR000700">
    <property type="entry name" value="PAS-assoc_C"/>
</dbReference>
<comment type="catalytic activity">
    <reaction evidence="1">
        <text>ATP + protein L-histidine = ADP + protein N-phospho-L-histidine.</text>
        <dbReference type="EC" id="2.7.13.3"/>
    </reaction>
</comment>
<dbReference type="CDD" id="cd17546">
    <property type="entry name" value="REC_hyHK_CKI1_RcsC-like"/>
    <property type="match status" value="2"/>
</dbReference>
<dbReference type="PROSITE" id="PS50109">
    <property type="entry name" value="HIS_KIN"/>
    <property type="match status" value="1"/>
</dbReference>
<evidence type="ECO:0000259" key="8">
    <source>
        <dbReference type="PROSITE" id="PS50109"/>
    </source>
</evidence>
<dbReference type="InterPro" id="IPR000014">
    <property type="entry name" value="PAS"/>
</dbReference>
<evidence type="ECO:0000256" key="1">
    <source>
        <dbReference type="ARBA" id="ARBA00000085"/>
    </source>
</evidence>
<dbReference type="EC" id="2.7.13.3" evidence="2"/>
<dbReference type="PROSITE" id="PS50113">
    <property type="entry name" value="PAC"/>
    <property type="match status" value="1"/>
</dbReference>
<dbReference type="PROSITE" id="PS50112">
    <property type="entry name" value="PAS"/>
    <property type="match status" value="3"/>
</dbReference>
<dbReference type="InterPro" id="IPR003661">
    <property type="entry name" value="HisK_dim/P_dom"/>
</dbReference>
<evidence type="ECO:0000256" key="6">
    <source>
        <dbReference type="SAM" id="Coils"/>
    </source>
</evidence>
<reference evidence="12 13" key="1">
    <citation type="submission" date="2023-02" db="EMBL/GenBank/DDBJ databases">
        <title>Bacterial whole genome sequence for Curvibacter sp. HBC28.</title>
        <authorList>
            <person name="Le V."/>
            <person name="Ko S.-R."/>
            <person name="Ahn C.-Y."/>
            <person name="Oh H.-M."/>
        </authorList>
    </citation>
    <scope>NUCLEOTIDE SEQUENCE [LARGE SCALE GENOMIC DNA]</scope>
    <source>
        <strain evidence="12 13">HBC28</strain>
    </source>
</reference>
<feature type="domain" description="PAS" evidence="10">
    <location>
        <begin position="362"/>
        <end position="432"/>
    </location>
</feature>
<dbReference type="Gene3D" id="1.10.287.130">
    <property type="match status" value="1"/>
</dbReference>
<evidence type="ECO:0000259" key="10">
    <source>
        <dbReference type="PROSITE" id="PS50112"/>
    </source>
</evidence>
<dbReference type="InterPro" id="IPR001789">
    <property type="entry name" value="Sig_transdc_resp-reg_receiver"/>
</dbReference>
<evidence type="ECO:0000256" key="7">
    <source>
        <dbReference type="SAM" id="MobiDB-lite"/>
    </source>
</evidence>
<comment type="caution">
    <text evidence="12">The sequence shown here is derived from an EMBL/GenBank/DDBJ whole genome shotgun (WGS) entry which is preliminary data.</text>
</comment>
<dbReference type="SMART" id="SM00086">
    <property type="entry name" value="PAC"/>
    <property type="match status" value="2"/>
</dbReference>
<dbReference type="Pfam" id="PF13426">
    <property type="entry name" value="PAS_9"/>
    <property type="match status" value="1"/>
</dbReference>
<sequence>MNSAPRTPLLTRYRVPRRLVVLVMTSILVCATMGGLHAYQQHRLALAHQRLQALSQAHDDLVQGFLHLTLAGGPDTPWQASRGEVLLGQALREYEQVLQKLPEPAPVELGLPSELVQVRGLLAQRVAGRPAAQDLPLRLALHRLQDEAERLERWLEQRTDQLSRRLNQAFYMALGASLLLWLAISQAMLRSDRVRAAVLRRLTESELRHRTIVSALSEGVLVFSVTRQIVACNPSAERILGHRVEEMVTWPLELWDVVDEAEQTLTLEALPLSRVLLTQTPVHNVLLGCARSDGERLWLNVNAEPLHDPVSGALDGVLLSFTDVSEARRTAAELAQHRDRLESLVEARTRDLHQAVEARLASETRAQVVTDNQPELVAYWDRELRLRFANRAYLNWFGRRAEEVLGKTVSEVLGEDFFQRQKPQIERILAGEAQTGDYEMPGGENRSAHFLVTRLPDRRGDEVLGYYFFATNISPLKEAEARQQALNQSLRETEQFLRLVADNIPGRVAYWSADLRCKFVNKGFCDWFGLDRDVVTGQGLDEIFGPERRQRLGEPVARALAGEPQHFERAETSASGRFAITQLHYTPDWRDGVVQGFFVLATDITELKQTGQRLHELNEELAQARDRAEGAARAKGAFLANMSHEIRTPMNAIIGLTYLMQRDLNDPVARERLGKVDDAARHLLGIISDILDLSKIEAGKLSLEAMDFALDTLLSRTCSLVLDRAREKGLELVLDTEGLPRMARGDPTRLSQALLNLLSNAVKFTERGSVLLRARCRSVPAAAGEAAGLQLRFDVIDTGIGIAPDRLDHMFSAFEQADSSTTRRFGGTGLGLAITRHLVQLMGGEVGVVSTPGQGSSFWITVQLQAATVEPEPLSLQGLVGLRALLVDDLREAREALTDMLRQLGLRADAADSGQAALALTGQAEAAGDPYQVVLLDWLMPGMDGLQTIRALRAQHGLSAPACLLVSAAPDRQVREEAQSLGVPLVLEKPVSSSTLLDNLLLLVSPVRDSLRALPQQWAGQERQPRFAPARVLLVEDNAVNLEVASELLSSAGLQVVCADSGLSAVQQLEAGLPALPDLVLMDLQMPGMDGLQATRILRAMPACRQLPIVAMTANAFAEVRASCLEAGMDDFVAKPVDPPTLYRVLGRWLALEAGGEAPDPASDLVAAGDPQGPGLVPELTPALLDQLEQALREGAFDAASLFREHAPSLAQAFGEAAARMDLMLRRYDHEQALSLLQSLRASARARGGLGLTEGTSQLSDPAGSAAPDAAGSAVPGPD</sequence>
<dbReference type="PRINTS" id="PR00344">
    <property type="entry name" value="BCTRLSENSOR"/>
</dbReference>
<dbReference type="Gene3D" id="3.30.565.10">
    <property type="entry name" value="Histidine kinase-like ATPase, C-terminal domain"/>
    <property type="match status" value="1"/>
</dbReference>
<dbReference type="PANTHER" id="PTHR45339:SF1">
    <property type="entry name" value="HYBRID SIGNAL TRANSDUCTION HISTIDINE KINASE J"/>
    <property type="match status" value="1"/>
</dbReference>
<keyword evidence="6" id="KW-0175">Coiled coil</keyword>
<dbReference type="InterPro" id="IPR036097">
    <property type="entry name" value="HisK_dim/P_sf"/>
</dbReference>
<accession>A0ABT5MFI4</accession>
<dbReference type="SMART" id="SM00091">
    <property type="entry name" value="PAS"/>
    <property type="match status" value="3"/>
</dbReference>
<name>A0ABT5MFI4_9BURK</name>
<feature type="domain" description="Response regulatory" evidence="9">
    <location>
        <begin position="883"/>
        <end position="1004"/>
    </location>
</feature>
<proteinExistence type="predicted"/>
<dbReference type="RefSeq" id="WP_273925519.1">
    <property type="nucleotide sequence ID" value="NZ_JAQSIO010000001.1"/>
</dbReference>
<evidence type="ECO:0000256" key="3">
    <source>
        <dbReference type="ARBA" id="ARBA00022553"/>
    </source>
</evidence>
<dbReference type="Proteomes" id="UP001528672">
    <property type="component" value="Unassembled WGS sequence"/>
</dbReference>
<feature type="modified residue" description="4-aspartylphosphate" evidence="5">
    <location>
        <position position="1083"/>
    </location>
</feature>
<dbReference type="SMART" id="SM00387">
    <property type="entry name" value="HATPase_c"/>
    <property type="match status" value="1"/>
</dbReference>
<dbReference type="InterPro" id="IPR035965">
    <property type="entry name" value="PAS-like_dom_sf"/>
</dbReference>
<evidence type="ECO:0000259" key="11">
    <source>
        <dbReference type="PROSITE" id="PS50113"/>
    </source>
</evidence>
<dbReference type="SMART" id="SM00388">
    <property type="entry name" value="HisKA"/>
    <property type="match status" value="1"/>
</dbReference>
<dbReference type="InterPro" id="IPR005467">
    <property type="entry name" value="His_kinase_dom"/>
</dbReference>
<dbReference type="Gene3D" id="3.40.50.2300">
    <property type="match status" value="2"/>
</dbReference>
<dbReference type="CDD" id="cd00130">
    <property type="entry name" value="PAS"/>
    <property type="match status" value="3"/>
</dbReference>
<dbReference type="InterPro" id="IPR011006">
    <property type="entry name" value="CheY-like_superfamily"/>
</dbReference>
<feature type="region of interest" description="Disordered" evidence="7">
    <location>
        <begin position="1249"/>
        <end position="1279"/>
    </location>
</feature>
<evidence type="ECO:0000313" key="12">
    <source>
        <dbReference type="EMBL" id="MDD0813930.1"/>
    </source>
</evidence>
<dbReference type="InterPro" id="IPR001610">
    <property type="entry name" value="PAC"/>
</dbReference>
<evidence type="ECO:0000256" key="4">
    <source>
        <dbReference type="ARBA" id="ARBA00023012"/>
    </source>
</evidence>
<dbReference type="InterPro" id="IPR003594">
    <property type="entry name" value="HATPase_dom"/>
</dbReference>
<evidence type="ECO:0000259" key="9">
    <source>
        <dbReference type="PROSITE" id="PS50110"/>
    </source>
</evidence>
<feature type="domain" description="PAS" evidence="10">
    <location>
        <begin position="205"/>
        <end position="279"/>
    </location>
</feature>
<dbReference type="SUPFAM" id="SSF55785">
    <property type="entry name" value="PYP-like sensor domain (PAS domain)"/>
    <property type="match status" value="3"/>
</dbReference>
<feature type="modified residue" description="4-aspartylphosphate" evidence="5">
    <location>
        <position position="937"/>
    </location>
</feature>
<evidence type="ECO:0000256" key="5">
    <source>
        <dbReference type="PROSITE-ProRule" id="PRU00169"/>
    </source>
</evidence>
<dbReference type="Pfam" id="PF08448">
    <property type="entry name" value="PAS_4"/>
    <property type="match status" value="2"/>
</dbReference>